<comment type="caution">
    <text evidence="4">The sequence shown here is derived from an EMBL/GenBank/DDBJ whole genome shotgun (WGS) entry which is preliminary data.</text>
</comment>
<feature type="binding site" evidence="3">
    <location>
        <position position="93"/>
    </location>
    <ligand>
        <name>a divalent metal cation</name>
        <dbReference type="ChEBI" id="CHEBI:60240"/>
        <label>1</label>
    </ligand>
</feature>
<proteinExistence type="predicted"/>
<protein>
    <submittedName>
        <fullName evidence="4">Hydrolase TatD</fullName>
    </submittedName>
</protein>
<evidence type="ECO:0000256" key="3">
    <source>
        <dbReference type="PIRSR" id="PIRSR005902-1"/>
    </source>
</evidence>
<dbReference type="PANTHER" id="PTHR46124:SF2">
    <property type="entry name" value="D-AMINOACYL-TRNA DEACYLASE"/>
    <property type="match status" value="1"/>
</dbReference>
<feature type="binding site" evidence="3">
    <location>
        <position position="129"/>
    </location>
    <ligand>
        <name>a divalent metal cation</name>
        <dbReference type="ChEBI" id="CHEBI:60240"/>
        <label>2</label>
    </ligand>
</feature>
<feature type="binding site" evidence="3">
    <location>
        <position position="204"/>
    </location>
    <ligand>
        <name>a divalent metal cation</name>
        <dbReference type="ChEBI" id="CHEBI:60240"/>
        <label>1</label>
    </ligand>
</feature>
<dbReference type="CDD" id="cd01310">
    <property type="entry name" value="TatD_DNAse"/>
    <property type="match status" value="1"/>
</dbReference>
<dbReference type="PROSITE" id="PS01137">
    <property type="entry name" value="TATD_1"/>
    <property type="match status" value="1"/>
</dbReference>
<feature type="binding site" evidence="3">
    <location>
        <position position="7"/>
    </location>
    <ligand>
        <name>a divalent metal cation</name>
        <dbReference type="ChEBI" id="CHEBI:60240"/>
        <label>1</label>
    </ligand>
</feature>
<dbReference type="OrthoDB" id="9810005at2"/>
<dbReference type="EMBL" id="QCXQ01000007">
    <property type="protein sequence ID" value="PWF99333.1"/>
    <property type="molecule type" value="Genomic_DNA"/>
</dbReference>
<dbReference type="SUPFAM" id="SSF51556">
    <property type="entry name" value="Metallo-dependent hydrolases"/>
    <property type="match status" value="1"/>
</dbReference>
<dbReference type="FunFam" id="3.20.20.140:FF:000005">
    <property type="entry name" value="TatD family hydrolase"/>
    <property type="match status" value="1"/>
</dbReference>
<dbReference type="PIRSF" id="PIRSF005902">
    <property type="entry name" value="DNase_TatD"/>
    <property type="match status" value="1"/>
</dbReference>
<keyword evidence="5" id="KW-1185">Reference proteome</keyword>
<feature type="binding site" evidence="3">
    <location>
        <position position="154"/>
    </location>
    <ligand>
        <name>a divalent metal cation</name>
        <dbReference type="ChEBI" id="CHEBI:60240"/>
        <label>2</label>
    </ligand>
</feature>
<keyword evidence="2 4" id="KW-0378">Hydrolase</keyword>
<accession>A0A2V1MW18</accession>
<evidence type="ECO:0000313" key="4">
    <source>
        <dbReference type="EMBL" id="PWF99333.1"/>
    </source>
</evidence>
<organism evidence="4 5">
    <name type="scientific">Levilactobacillus bambusae</name>
    <dbReference type="NCBI Taxonomy" id="2024736"/>
    <lineage>
        <taxon>Bacteria</taxon>
        <taxon>Bacillati</taxon>
        <taxon>Bacillota</taxon>
        <taxon>Bacilli</taxon>
        <taxon>Lactobacillales</taxon>
        <taxon>Lactobacillaceae</taxon>
        <taxon>Levilactobacillus</taxon>
    </lineage>
</organism>
<evidence type="ECO:0000256" key="2">
    <source>
        <dbReference type="ARBA" id="ARBA00022801"/>
    </source>
</evidence>
<dbReference type="PANTHER" id="PTHR46124">
    <property type="entry name" value="D-AMINOACYL-TRNA DEACYLASE"/>
    <property type="match status" value="1"/>
</dbReference>
<dbReference type="Pfam" id="PF01026">
    <property type="entry name" value="TatD_DNase"/>
    <property type="match status" value="1"/>
</dbReference>
<feature type="binding site" evidence="3">
    <location>
        <position position="9"/>
    </location>
    <ligand>
        <name>a divalent metal cation</name>
        <dbReference type="ChEBI" id="CHEBI:60240"/>
        <label>1</label>
    </ligand>
</feature>
<dbReference type="InterPro" id="IPR001130">
    <property type="entry name" value="TatD-like"/>
</dbReference>
<name>A0A2V1MW18_9LACO</name>
<dbReference type="PROSITE" id="PS01090">
    <property type="entry name" value="TATD_2"/>
    <property type="match status" value="1"/>
</dbReference>
<evidence type="ECO:0000313" key="5">
    <source>
        <dbReference type="Proteomes" id="UP000245080"/>
    </source>
</evidence>
<dbReference type="Proteomes" id="UP000245080">
    <property type="component" value="Unassembled WGS sequence"/>
</dbReference>
<dbReference type="InterPro" id="IPR015991">
    <property type="entry name" value="TatD/YcfH-like"/>
</dbReference>
<reference evidence="4 5" key="1">
    <citation type="journal article" date="2018" name="Int. J. Syst. Evol. Microbiol.">
        <title>Lactobacillus bambusae sp. nov., isolated from a traditional fermented Ma-bamboo shoots of Taiwan.</title>
        <authorList>
            <person name="Wang L.-T."/>
        </authorList>
    </citation>
    <scope>NUCLEOTIDE SEQUENCE [LARGE SCALE GENOMIC DNA]</scope>
    <source>
        <strain evidence="4 5">BS-W1</strain>
    </source>
</reference>
<dbReference type="AlphaFoldDB" id="A0A2V1MW18"/>
<dbReference type="Gene3D" id="3.20.20.140">
    <property type="entry name" value="Metal-dependent hydrolases"/>
    <property type="match status" value="1"/>
</dbReference>
<dbReference type="InterPro" id="IPR018228">
    <property type="entry name" value="DNase_TatD-rel_CS"/>
</dbReference>
<evidence type="ECO:0000256" key="1">
    <source>
        <dbReference type="ARBA" id="ARBA00022723"/>
    </source>
</evidence>
<dbReference type="RefSeq" id="WP_109251140.1">
    <property type="nucleotide sequence ID" value="NZ_QCXQ01000007.1"/>
</dbReference>
<dbReference type="GO" id="GO:0016788">
    <property type="term" value="F:hydrolase activity, acting on ester bonds"/>
    <property type="evidence" value="ECO:0007669"/>
    <property type="project" value="InterPro"/>
</dbReference>
<sequence>MKIFDSHTHLNSDEFQADIPGYLAQAKRLGVVRLANVGSDTRLNAGAIALAHQYPEMVAVVGWHPENAKDYHDSTEAELENQLADPSVVALGEIGMDYHQNVAPHKIQKTVFERQLALARNLHKPVAIHCRDAFEETYKILKAAHVETFGGVMHSFNGDPEWLAKFLDLGMMISYSGVVSYNSAHDVHASTIQTPLDRMMVETDAPYLAPVPYRGKQNEPANTLYTVEAIARLRNVNPDEIAAATYRNTLTFYGVNDEEN</sequence>
<gene>
    <name evidence="4" type="ORF">DCM90_09510</name>
</gene>
<dbReference type="GO" id="GO:0005829">
    <property type="term" value="C:cytosol"/>
    <property type="evidence" value="ECO:0007669"/>
    <property type="project" value="TreeGrafter"/>
</dbReference>
<dbReference type="NCBIfam" id="TIGR00010">
    <property type="entry name" value="YchF/TatD family DNA exonuclease"/>
    <property type="match status" value="1"/>
</dbReference>
<keyword evidence="1 3" id="KW-0479">Metal-binding</keyword>
<dbReference type="InterPro" id="IPR032466">
    <property type="entry name" value="Metal_Hydrolase"/>
</dbReference>
<dbReference type="GO" id="GO:0004536">
    <property type="term" value="F:DNA nuclease activity"/>
    <property type="evidence" value="ECO:0007669"/>
    <property type="project" value="InterPro"/>
</dbReference>
<dbReference type="GO" id="GO:0046872">
    <property type="term" value="F:metal ion binding"/>
    <property type="evidence" value="ECO:0007669"/>
    <property type="project" value="UniProtKB-KW"/>
</dbReference>